<keyword evidence="3" id="KW-1133">Transmembrane helix</keyword>
<reference evidence="4 5" key="1">
    <citation type="submission" date="2018-06" db="EMBL/GenBank/DDBJ databases">
        <title>Extensive metabolic versatility and redundancy in microbially diverse, dynamic hydrothermal sediments.</title>
        <authorList>
            <person name="Dombrowski N."/>
            <person name="Teske A."/>
            <person name="Baker B.J."/>
        </authorList>
    </citation>
    <scope>NUCLEOTIDE SEQUENCE [LARGE SCALE GENOMIC DNA]</scope>
    <source>
        <strain evidence="4">B51_G17</strain>
    </source>
</reference>
<proteinExistence type="predicted"/>
<feature type="coiled-coil region" evidence="1">
    <location>
        <begin position="194"/>
        <end position="235"/>
    </location>
</feature>
<comment type="caution">
    <text evidence="4">The sequence shown here is derived from an EMBL/GenBank/DDBJ whole genome shotgun (WGS) entry which is preliminary data.</text>
</comment>
<keyword evidence="1" id="KW-0175">Coiled coil</keyword>
<sequence>MRHYVLGFLLIMLASYSFAMHIIAPSKLAENAVLYFNIDFEDEQFDSVKILIDGKEVLQAFSNMQIAIFKKNVISAFFVDEDPNSNTGLVLHVVYVGLQEGTHTIKAITYLNGAEQNQTSADISIFSPAASSELTSLETTLESRISSAEQNISNIQSSLSTISTTTNNLSQDIESIKKETSGFKDSFNNVFRKFETYDKKLADLENKNSELNKLIEDLEKENLSLKGELQLLQEELEKRTTVTSFIALENTSLFIGLVILIILAIVVYTKREKIKELFSRKEEVDLFPEEEPEEKSKRWQFEDKGSKENEEQRFSLADLIKREE</sequence>
<dbReference type="SUPFAM" id="SSF57997">
    <property type="entry name" value="Tropomyosin"/>
    <property type="match status" value="1"/>
</dbReference>
<gene>
    <name evidence="4" type="ORF">DRO04_02530</name>
</gene>
<name>A0A497JH03_9ARCH</name>
<dbReference type="EMBL" id="QMWP01000091">
    <property type="protein sequence ID" value="RLG69998.1"/>
    <property type="molecule type" value="Genomic_DNA"/>
</dbReference>
<evidence type="ECO:0000256" key="2">
    <source>
        <dbReference type="SAM" id="MobiDB-lite"/>
    </source>
</evidence>
<evidence type="ECO:0000313" key="4">
    <source>
        <dbReference type="EMBL" id="RLG69998.1"/>
    </source>
</evidence>
<dbReference type="AlphaFoldDB" id="A0A497JH03"/>
<accession>A0A497JH03</accession>
<evidence type="ECO:0000256" key="3">
    <source>
        <dbReference type="SAM" id="Phobius"/>
    </source>
</evidence>
<organism evidence="4 5">
    <name type="scientific">Candidatus Iainarchaeum sp</name>
    <dbReference type="NCBI Taxonomy" id="3101447"/>
    <lineage>
        <taxon>Archaea</taxon>
        <taxon>Candidatus Iainarchaeota</taxon>
        <taxon>Candidatus Iainarchaeia</taxon>
        <taxon>Candidatus Iainarchaeales</taxon>
        <taxon>Candidatus Iainarchaeaceae</taxon>
        <taxon>Candidatus Iainarchaeum</taxon>
    </lineage>
</organism>
<dbReference type="Gene3D" id="1.10.287.1490">
    <property type="match status" value="1"/>
</dbReference>
<dbReference type="Proteomes" id="UP000278031">
    <property type="component" value="Unassembled WGS sequence"/>
</dbReference>
<feature type="compositionally biased region" description="Basic and acidic residues" evidence="2">
    <location>
        <begin position="294"/>
        <end position="312"/>
    </location>
</feature>
<evidence type="ECO:0000313" key="5">
    <source>
        <dbReference type="Proteomes" id="UP000278031"/>
    </source>
</evidence>
<feature type="transmembrane region" description="Helical" evidence="3">
    <location>
        <begin position="251"/>
        <end position="269"/>
    </location>
</feature>
<feature type="region of interest" description="Disordered" evidence="2">
    <location>
        <begin position="289"/>
        <end position="312"/>
    </location>
</feature>
<keyword evidence="3" id="KW-0812">Transmembrane</keyword>
<protein>
    <submittedName>
        <fullName evidence="4">Uncharacterized protein</fullName>
    </submittedName>
</protein>
<evidence type="ECO:0000256" key="1">
    <source>
        <dbReference type="SAM" id="Coils"/>
    </source>
</evidence>
<keyword evidence="3" id="KW-0472">Membrane</keyword>